<reference evidence="2 3" key="1">
    <citation type="journal article" date="2019" name="Sci. Rep.">
        <title>A high-quality genome of Eragrostis curvula grass provides insights into Poaceae evolution and supports new strategies to enhance forage quality.</title>
        <authorList>
            <person name="Carballo J."/>
            <person name="Santos B.A.C.M."/>
            <person name="Zappacosta D."/>
            <person name="Garbus I."/>
            <person name="Selva J.P."/>
            <person name="Gallo C.A."/>
            <person name="Diaz A."/>
            <person name="Albertini E."/>
            <person name="Caccamo M."/>
            <person name="Echenique V."/>
        </authorList>
    </citation>
    <scope>NUCLEOTIDE SEQUENCE [LARGE SCALE GENOMIC DNA]</scope>
    <source>
        <strain evidence="3">cv. Victoria</strain>
        <tissue evidence="2">Leaf</tissue>
    </source>
</reference>
<organism evidence="2 3">
    <name type="scientific">Eragrostis curvula</name>
    <name type="common">weeping love grass</name>
    <dbReference type="NCBI Taxonomy" id="38414"/>
    <lineage>
        <taxon>Eukaryota</taxon>
        <taxon>Viridiplantae</taxon>
        <taxon>Streptophyta</taxon>
        <taxon>Embryophyta</taxon>
        <taxon>Tracheophyta</taxon>
        <taxon>Spermatophyta</taxon>
        <taxon>Magnoliopsida</taxon>
        <taxon>Liliopsida</taxon>
        <taxon>Poales</taxon>
        <taxon>Poaceae</taxon>
        <taxon>PACMAD clade</taxon>
        <taxon>Chloridoideae</taxon>
        <taxon>Eragrostideae</taxon>
        <taxon>Eragrostidinae</taxon>
        <taxon>Eragrostis</taxon>
    </lineage>
</organism>
<evidence type="ECO:0000313" key="3">
    <source>
        <dbReference type="Proteomes" id="UP000324897"/>
    </source>
</evidence>
<protein>
    <submittedName>
        <fullName evidence="2">Uncharacterized protein</fullName>
    </submittedName>
</protein>
<feature type="region of interest" description="Disordered" evidence="1">
    <location>
        <begin position="154"/>
        <end position="181"/>
    </location>
</feature>
<dbReference type="Proteomes" id="UP000324897">
    <property type="component" value="Chromosome 2"/>
</dbReference>
<feature type="compositionally biased region" description="Low complexity" evidence="1">
    <location>
        <begin position="16"/>
        <end position="25"/>
    </location>
</feature>
<evidence type="ECO:0000256" key="1">
    <source>
        <dbReference type="SAM" id="MobiDB-lite"/>
    </source>
</evidence>
<gene>
    <name evidence="2" type="ORF">EJB05_27017</name>
</gene>
<name>A0A5J9ULG0_9POAL</name>
<proteinExistence type="predicted"/>
<feature type="region of interest" description="Disordered" evidence="1">
    <location>
        <begin position="1"/>
        <end position="25"/>
    </location>
</feature>
<evidence type="ECO:0000313" key="2">
    <source>
        <dbReference type="EMBL" id="TVU24572.1"/>
    </source>
</evidence>
<feature type="region of interest" description="Disordered" evidence="1">
    <location>
        <begin position="39"/>
        <end position="65"/>
    </location>
</feature>
<accession>A0A5J9ULG0</accession>
<feature type="non-terminal residue" evidence="2">
    <location>
        <position position="1"/>
    </location>
</feature>
<keyword evidence="3" id="KW-1185">Reference proteome</keyword>
<comment type="caution">
    <text evidence="2">The sequence shown here is derived from an EMBL/GenBank/DDBJ whole genome shotgun (WGS) entry which is preliminary data.</text>
</comment>
<dbReference type="AlphaFoldDB" id="A0A5J9ULG0"/>
<dbReference type="Gramene" id="TVU24572">
    <property type="protein sequence ID" value="TVU24572"/>
    <property type="gene ID" value="EJB05_27017"/>
</dbReference>
<dbReference type="EMBL" id="RWGY01000013">
    <property type="protein sequence ID" value="TVU24572.1"/>
    <property type="molecule type" value="Genomic_DNA"/>
</dbReference>
<sequence>MRQAEGAPSHRRGRARGAVATTRRAAGWPRGARIRFRAGVAGQASRRRRRLQSPARAKATGHGEAEAVEVDEVAHELGEAEARGRGCGGRESRADDQDQLAVQFSLLATLRQDWDWDFRRPLEIGCFGSMEKEGLETNLTFCVLPSVGDSLRRRRLGSPEAKARRRRRRSNGVISSDDDEN</sequence>